<reference evidence="1 2" key="1">
    <citation type="submission" date="2018-11" db="EMBL/GenBank/DDBJ databases">
        <title>Genome sequencing of Lautropia sp. KCOM 2505 (= ChDC F240).</title>
        <authorList>
            <person name="Kook J.-K."/>
            <person name="Park S.-N."/>
            <person name="Lim Y.K."/>
        </authorList>
    </citation>
    <scope>NUCLEOTIDE SEQUENCE [LARGE SCALE GENOMIC DNA]</scope>
    <source>
        <strain evidence="1 2">KCOM 2505</strain>
    </source>
</reference>
<dbReference type="Pfam" id="PF03693">
    <property type="entry name" value="ParD_antitoxin"/>
    <property type="match status" value="1"/>
</dbReference>
<comment type="caution">
    <text evidence="1">The sequence shown here is derived from an EMBL/GenBank/DDBJ whole genome shotgun (WGS) entry which is preliminary data.</text>
</comment>
<gene>
    <name evidence="1" type="ORF">EHV23_01500</name>
</gene>
<dbReference type="Gene3D" id="6.10.10.120">
    <property type="entry name" value="Antitoxin ParD1-like"/>
    <property type="match status" value="1"/>
</dbReference>
<dbReference type="Proteomes" id="UP000270261">
    <property type="component" value="Unassembled WGS sequence"/>
</dbReference>
<protein>
    <submittedName>
        <fullName evidence="1">Type II toxin-antitoxin system ParD family antitoxin</fullName>
    </submittedName>
</protein>
<dbReference type="InterPro" id="IPR038296">
    <property type="entry name" value="ParD_sf"/>
</dbReference>
<keyword evidence="2" id="KW-1185">Reference proteome</keyword>
<accession>A0A3R8MTS0</accession>
<dbReference type="EMBL" id="RRUE01000001">
    <property type="protein sequence ID" value="RRN44969.1"/>
    <property type="molecule type" value="Genomic_DNA"/>
</dbReference>
<dbReference type="InterPro" id="IPR022789">
    <property type="entry name" value="ParD"/>
</dbReference>
<proteinExistence type="predicted"/>
<name>A0A3R8MTS0_9BURK</name>
<evidence type="ECO:0000313" key="2">
    <source>
        <dbReference type="Proteomes" id="UP000270261"/>
    </source>
</evidence>
<organism evidence="1 2">
    <name type="scientific">Lautropia dentalis</name>
    <dbReference type="NCBI Taxonomy" id="2490857"/>
    <lineage>
        <taxon>Bacteria</taxon>
        <taxon>Pseudomonadati</taxon>
        <taxon>Pseudomonadota</taxon>
        <taxon>Betaproteobacteria</taxon>
        <taxon>Burkholderiales</taxon>
        <taxon>Burkholderiaceae</taxon>
        <taxon>Lautropia</taxon>
    </lineage>
</organism>
<dbReference type="OrthoDB" id="9815501at2"/>
<sequence>MPPSHVELTEQEDLLVNSLVQSGRFQSARDVVGASLRLLEDAQRREEERIQVLKAAADKGWADIAAGRYYDIEDKDLDSFMEQIEAEVDEAIRSQG</sequence>
<dbReference type="AlphaFoldDB" id="A0A3R8MTS0"/>
<evidence type="ECO:0000313" key="1">
    <source>
        <dbReference type="EMBL" id="RRN44969.1"/>
    </source>
</evidence>
<dbReference type="RefSeq" id="WP_125094400.1">
    <property type="nucleotide sequence ID" value="NZ_RRUE01000001.1"/>
</dbReference>